<organism evidence="1 2">
    <name type="scientific">Melastoma candidum</name>
    <dbReference type="NCBI Taxonomy" id="119954"/>
    <lineage>
        <taxon>Eukaryota</taxon>
        <taxon>Viridiplantae</taxon>
        <taxon>Streptophyta</taxon>
        <taxon>Embryophyta</taxon>
        <taxon>Tracheophyta</taxon>
        <taxon>Spermatophyta</taxon>
        <taxon>Magnoliopsida</taxon>
        <taxon>eudicotyledons</taxon>
        <taxon>Gunneridae</taxon>
        <taxon>Pentapetalae</taxon>
        <taxon>rosids</taxon>
        <taxon>malvids</taxon>
        <taxon>Myrtales</taxon>
        <taxon>Melastomataceae</taxon>
        <taxon>Melastomatoideae</taxon>
        <taxon>Melastomateae</taxon>
        <taxon>Melastoma</taxon>
    </lineage>
</organism>
<comment type="caution">
    <text evidence="1">The sequence shown here is derived from an EMBL/GenBank/DDBJ whole genome shotgun (WGS) entry which is preliminary data.</text>
</comment>
<dbReference type="Proteomes" id="UP001057402">
    <property type="component" value="Chromosome 7"/>
</dbReference>
<dbReference type="EMBL" id="CM042886">
    <property type="protein sequence ID" value="KAI4338584.1"/>
    <property type="molecule type" value="Genomic_DNA"/>
</dbReference>
<keyword evidence="2" id="KW-1185">Reference proteome</keyword>
<accession>A0ACB9NSN6</accession>
<protein>
    <submittedName>
        <fullName evidence="1">Uncharacterized protein</fullName>
    </submittedName>
</protein>
<evidence type="ECO:0000313" key="2">
    <source>
        <dbReference type="Proteomes" id="UP001057402"/>
    </source>
</evidence>
<sequence>MGQLPESGGGLERGDGPLAVAPKDEALAMEFAPPDAFFSGHVRVDGASSSGTNIRSVLIAMGFKSSLVDRAIRERGDQEELMDLLVETLLGYSSQQGSKSESSDSLDNLFDEDDDAVNHTKASTATLPKQESDFLSGVHDEKKSSLLMMNFSPSEIEFAVNKLGQNATIDHLVDYIVAAQIAAKFRKDACVKIKSSEFADEESEDEMLFGIMEKTLQLLEMGFSENEVSLALERHGAEIPVAELAESILGVGTVGPCIGKDKGWKYSNMQMKGGVGCCQRFQKW</sequence>
<evidence type="ECO:0000313" key="1">
    <source>
        <dbReference type="EMBL" id="KAI4338584.1"/>
    </source>
</evidence>
<gene>
    <name evidence="1" type="ORF">MLD38_023624</name>
</gene>
<proteinExistence type="predicted"/>
<name>A0ACB9NSN6_9MYRT</name>
<reference evidence="2" key="1">
    <citation type="journal article" date="2023" name="Front. Plant Sci.">
        <title>Chromosomal-level genome assembly of Melastoma candidum provides insights into trichome evolution.</title>
        <authorList>
            <person name="Zhong Y."/>
            <person name="Wu W."/>
            <person name="Sun C."/>
            <person name="Zou P."/>
            <person name="Liu Y."/>
            <person name="Dai S."/>
            <person name="Zhou R."/>
        </authorList>
    </citation>
    <scope>NUCLEOTIDE SEQUENCE [LARGE SCALE GENOMIC DNA]</scope>
</reference>